<keyword evidence="1" id="KW-1134">Transmembrane beta strand</keyword>
<keyword evidence="8" id="KW-1185">Reference proteome</keyword>
<feature type="compositionally biased region" description="Polar residues" evidence="4">
    <location>
        <begin position="43"/>
        <end position="52"/>
    </location>
</feature>
<dbReference type="Proteomes" id="UP001471651">
    <property type="component" value="Unassembled WGS sequence"/>
</dbReference>
<dbReference type="Pfam" id="PF03865">
    <property type="entry name" value="ShlB"/>
    <property type="match status" value="1"/>
</dbReference>
<dbReference type="Gene3D" id="2.40.160.50">
    <property type="entry name" value="membrane protein fhac: a member of the omp85/tpsb transporter family"/>
    <property type="match status" value="1"/>
</dbReference>
<feature type="domain" description="Haemolysin activator HlyB C-terminal" evidence="5">
    <location>
        <begin position="217"/>
        <end position="514"/>
    </location>
</feature>
<evidence type="ECO:0000256" key="1">
    <source>
        <dbReference type="ARBA" id="ARBA00022452"/>
    </source>
</evidence>
<keyword evidence="3" id="KW-0998">Cell outer membrane</keyword>
<dbReference type="InterPro" id="IPR013686">
    <property type="entry name" value="Polypept-transport_assoc_ShlB"/>
</dbReference>
<comment type="caution">
    <text evidence="7">The sequence shown here is derived from an EMBL/GenBank/DDBJ whole genome shotgun (WGS) entry which is preliminary data.</text>
</comment>
<keyword evidence="1" id="KW-0472">Membrane</keyword>
<accession>A0ABV0KUT1</accession>
<name>A0ABV0KUT1_9GAMM</name>
<feature type="region of interest" description="Disordered" evidence="4">
    <location>
        <begin position="31"/>
        <end position="54"/>
    </location>
</feature>
<dbReference type="InterPro" id="IPR005565">
    <property type="entry name" value="Hemolysn_activator_HlyB_C"/>
</dbReference>
<organism evidence="7 8">
    <name type="scientific">Marinomonas primoryensis</name>
    <dbReference type="NCBI Taxonomy" id="178399"/>
    <lineage>
        <taxon>Bacteria</taxon>
        <taxon>Pseudomonadati</taxon>
        <taxon>Pseudomonadota</taxon>
        <taxon>Gammaproteobacteria</taxon>
        <taxon>Oceanospirillales</taxon>
        <taxon>Oceanospirillaceae</taxon>
        <taxon>Marinomonas</taxon>
    </lineage>
</organism>
<keyword evidence="2" id="KW-0812">Transmembrane</keyword>
<sequence>MLMFTHLCTVQAADSGSLLREQQNQQDIQRLESLPQPEEKQQKPSTTETPETGKTIIVSEIRFTGKIELLPEEVRTHIAEGVTGKRIGIIGVQALIDVITSALQQQGHLLASAILPQQDITNGAITFQIIDGHLSEIKFNRISQQHETILKTLFTNITFDNSTPVRANEDRLQTIANTYITPDEVTKSGLEEALLRINDHPGVTAKARLAPGDEPNTSNLLIDVKQAPIFSATASIDNSGSYSTGREQLRADTTFTDISGHGDLTKLMVISSEGQTFANSSFSAPIGVSDFTARASYGYLDYHNIDDTGKTLELEGYAHFLGLELDYSLIRSRDFNLHLNSSLDAKALVDNSISGHLQDKRSLIGTIELAGDSRDRFMGNGITYWSAAWSYGDLDLSGVESALSSDQSGLKTNGQFQRVNASLTRLQKLPATFSLFGRVRGQWANKNLDSSEDFSLGGPYSVRGWPIGEGRGDMGTISTIELRYDAPTPTSWGQLQFATFIDAGHIWVNKNPNGVSSTIACGCNDYSLASAGVSALWTHKFFNLSATYAQGIGDNPGRSSSTDKNADNSKKRHQFWLTAMAKF</sequence>
<evidence type="ECO:0000256" key="3">
    <source>
        <dbReference type="ARBA" id="ARBA00023237"/>
    </source>
</evidence>
<dbReference type="Pfam" id="PF08479">
    <property type="entry name" value="POTRA_2"/>
    <property type="match status" value="1"/>
</dbReference>
<dbReference type="Gene3D" id="3.10.20.310">
    <property type="entry name" value="membrane protein fhac"/>
    <property type="match status" value="1"/>
</dbReference>
<evidence type="ECO:0000259" key="6">
    <source>
        <dbReference type="Pfam" id="PF08479"/>
    </source>
</evidence>
<protein>
    <submittedName>
        <fullName evidence="7">ShlB/FhaC/HecB family hemolysin secretion/activation protein</fullName>
    </submittedName>
</protein>
<evidence type="ECO:0000256" key="4">
    <source>
        <dbReference type="SAM" id="MobiDB-lite"/>
    </source>
</evidence>
<evidence type="ECO:0000259" key="5">
    <source>
        <dbReference type="Pfam" id="PF03865"/>
    </source>
</evidence>
<evidence type="ECO:0000256" key="2">
    <source>
        <dbReference type="ARBA" id="ARBA00022692"/>
    </source>
</evidence>
<proteinExistence type="predicted"/>
<dbReference type="EMBL" id="JBDYKN010000001">
    <property type="protein sequence ID" value="MEP7727932.1"/>
    <property type="molecule type" value="Genomic_DNA"/>
</dbReference>
<dbReference type="InterPro" id="IPR051544">
    <property type="entry name" value="TPS_OM_transporter"/>
</dbReference>
<dbReference type="RefSeq" id="WP_348575809.1">
    <property type="nucleotide sequence ID" value="NZ_JBDYKN010000001.1"/>
</dbReference>
<reference evidence="7 8" key="1">
    <citation type="submission" date="2024-05" db="EMBL/GenBank/DDBJ databases">
        <authorList>
            <person name="Busch G.E."/>
            <person name="Sharma I."/>
        </authorList>
    </citation>
    <scope>NUCLEOTIDE SEQUENCE [LARGE SCALE GENOMIC DNA]</scope>
    <source>
        <strain evidence="7 8">23GB23</strain>
    </source>
</reference>
<gene>
    <name evidence="7" type="ORF">ABKW32_00625</name>
</gene>
<evidence type="ECO:0000313" key="8">
    <source>
        <dbReference type="Proteomes" id="UP001471651"/>
    </source>
</evidence>
<evidence type="ECO:0000313" key="7">
    <source>
        <dbReference type="EMBL" id="MEP7727932.1"/>
    </source>
</evidence>
<dbReference type="PANTHER" id="PTHR34597:SF1">
    <property type="entry name" value="HEME_HEMOPEXIN TRANSPORTER PROTEIN HUXB"/>
    <property type="match status" value="1"/>
</dbReference>
<feature type="domain" description="Polypeptide-transport-associated ShlB-type" evidence="6">
    <location>
        <begin position="58"/>
        <end position="132"/>
    </location>
</feature>
<dbReference type="PANTHER" id="PTHR34597">
    <property type="entry name" value="SLR1661 PROTEIN"/>
    <property type="match status" value="1"/>
</dbReference>